<accession>A0A1F5JH35</accession>
<gene>
    <name evidence="2" type="ORF">A2867_02710</name>
</gene>
<protein>
    <submittedName>
        <fullName evidence="2">Uncharacterized protein</fullName>
    </submittedName>
</protein>
<reference evidence="2 3" key="1">
    <citation type="journal article" date="2016" name="Nat. Commun.">
        <title>Thousands of microbial genomes shed light on interconnected biogeochemical processes in an aquifer system.</title>
        <authorList>
            <person name="Anantharaman K."/>
            <person name="Brown C.T."/>
            <person name="Hug L.A."/>
            <person name="Sharon I."/>
            <person name="Castelle C.J."/>
            <person name="Probst A.J."/>
            <person name="Thomas B.C."/>
            <person name="Singh A."/>
            <person name="Wilkins M.J."/>
            <person name="Karaoz U."/>
            <person name="Brodie E.L."/>
            <person name="Williams K.H."/>
            <person name="Hubbard S.S."/>
            <person name="Banfield J.F."/>
        </authorList>
    </citation>
    <scope>NUCLEOTIDE SEQUENCE [LARGE SCALE GENOMIC DNA]</scope>
</reference>
<dbReference type="AlphaFoldDB" id="A0A1F5JH35"/>
<organism evidence="2 3">
    <name type="scientific">Candidatus Daviesbacteria bacterium RIFCSPHIGHO2_01_FULL_40_11</name>
    <dbReference type="NCBI Taxonomy" id="1797762"/>
    <lineage>
        <taxon>Bacteria</taxon>
        <taxon>Candidatus Daviesiibacteriota</taxon>
    </lineage>
</organism>
<comment type="caution">
    <text evidence="2">The sequence shown here is derived from an EMBL/GenBank/DDBJ whole genome shotgun (WGS) entry which is preliminary data.</text>
</comment>
<evidence type="ECO:0000313" key="2">
    <source>
        <dbReference type="EMBL" id="OGE27961.1"/>
    </source>
</evidence>
<dbReference type="EMBL" id="MFCP01000026">
    <property type="protein sequence ID" value="OGE27961.1"/>
    <property type="molecule type" value="Genomic_DNA"/>
</dbReference>
<keyword evidence="1" id="KW-1133">Transmembrane helix</keyword>
<evidence type="ECO:0000256" key="1">
    <source>
        <dbReference type="SAM" id="Phobius"/>
    </source>
</evidence>
<proteinExistence type="predicted"/>
<name>A0A1F5JH35_9BACT</name>
<keyword evidence="1" id="KW-0812">Transmembrane</keyword>
<sequence length="178" mass="20074">MGPGFTPFKDKRLLLIIFLCLILSISIPLVTFFFRDQIKQKFSFLNPSFQTAPKIVSQGKITNLVGSEHPSIFYVYLVYNPQTGTTNQLKTGLSEGDPFPLLPKQPQSSLENLDYKIEVLSSEKLVLQSGWKTQLKKFSQTKEGEYRLGFGILYKPGLIVRVVWPGNKVIWTGVMPGS</sequence>
<feature type="transmembrane region" description="Helical" evidence="1">
    <location>
        <begin position="12"/>
        <end position="34"/>
    </location>
</feature>
<evidence type="ECO:0000313" key="3">
    <source>
        <dbReference type="Proteomes" id="UP000177555"/>
    </source>
</evidence>
<dbReference type="Proteomes" id="UP000177555">
    <property type="component" value="Unassembled WGS sequence"/>
</dbReference>
<keyword evidence="1" id="KW-0472">Membrane</keyword>